<comment type="caution">
    <text evidence="5">The sequence shown here is derived from an EMBL/GenBank/DDBJ whole genome shotgun (WGS) entry which is preliminary data.</text>
</comment>
<dbReference type="GO" id="GO:0016887">
    <property type="term" value="F:ATP hydrolysis activity"/>
    <property type="evidence" value="ECO:0007669"/>
    <property type="project" value="InterPro"/>
</dbReference>
<dbReference type="EMBL" id="SGBB01000017">
    <property type="protein sequence ID" value="RZD17965.1"/>
    <property type="molecule type" value="Genomic_DNA"/>
</dbReference>
<feature type="domain" description="ABC transporter" evidence="4">
    <location>
        <begin position="15"/>
        <end position="236"/>
    </location>
</feature>
<evidence type="ECO:0000256" key="1">
    <source>
        <dbReference type="ARBA" id="ARBA00022448"/>
    </source>
</evidence>
<reference evidence="5 6" key="1">
    <citation type="journal article" date="2019" name="ISME J.">
        <title>Insights into ecological role of a new deltaproteobacterial order Candidatus Acidulodesulfobacterales by metagenomics and metatranscriptomics.</title>
        <authorList>
            <person name="Tan S."/>
            <person name="Liu J."/>
            <person name="Fang Y."/>
            <person name="Hedlund B.P."/>
            <person name="Lian Z.H."/>
            <person name="Huang L.Y."/>
            <person name="Li J.T."/>
            <person name="Huang L.N."/>
            <person name="Li W.J."/>
            <person name="Jiang H.C."/>
            <person name="Dong H.L."/>
            <person name="Shu W.S."/>
        </authorList>
    </citation>
    <scope>NUCLEOTIDE SEQUENCE [LARGE SCALE GENOMIC DNA]</scope>
    <source>
        <strain evidence="5">AP1</strain>
    </source>
</reference>
<keyword evidence="3 5" id="KW-0067">ATP-binding</keyword>
<dbReference type="PROSITE" id="PS00211">
    <property type="entry name" value="ABC_TRANSPORTER_1"/>
    <property type="match status" value="1"/>
</dbReference>
<dbReference type="PANTHER" id="PTHR24220:SF86">
    <property type="entry name" value="ABC TRANSPORTER ABCH.1"/>
    <property type="match status" value="1"/>
</dbReference>
<dbReference type="InterPro" id="IPR015854">
    <property type="entry name" value="ABC_transpr_LolD-like"/>
</dbReference>
<keyword evidence="2" id="KW-0547">Nucleotide-binding</keyword>
<evidence type="ECO:0000313" key="6">
    <source>
        <dbReference type="Proteomes" id="UP000319296"/>
    </source>
</evidence>
<proteinExistence type="predicted"/>
<dbReference type="GO" id="GO:0022857">
    <property type="term" value="F:transmembrane transporter activity"/>
    <property type="evidence" value="ECO:0007669"/>
    <property type="project" value="TreeGrafter"/>
</dbReference>
<dbReference type="InterPro" id="IPR027417">
    <property type="entry name" value="P-loop_NTPase"/>
</dbReference>
<dbReference type="InterPro" id="IPR017911">
    <property type="entry name" value="MacB-like_ATP-bd"/>
</dbReference>
<dbReference type="SMART" id="SM00382">
    <property type="entry name" value="AAA"/>
    <property type="match status" value="1"/>
</dbReference>
<dbReference type="Gene3D" id="3.40.50.300">
    <property type="entry name" value="P-loop containing nucleotide triphosphate hydrolases"/>
    <property type="match status" value="1"/>
</dbReference>
<dbReference type="AlphaFoldDB" id="A0A519BL25"/>
<protein>
    <submittedName>
        <fullName evidence="5">ABC transporter ATP-binding protein</fullName>
    </submittedName>
</protein>
<sequence>MNDLKKNNGGGDIVINLEHIGMIYKTGSINYEALKDINLTIYKGEFFSIMGASGSGKSTMMNILGCLDKPTSGKYFLEGMDVSKLDKDQLAEIRNKKIGFVFQGFNLIQRLSVIENVELPLFYAGIPHKEAVIEAKDALRLVDIDENKENNFPNQISGGEQQRVAIARAIVHNASIIMADEPTGNLDSVRSSELMSFFKKINEERNVTIILVTHEPVVAAFAKKHIIVKDGHIVND</sequence>
<dbReference type="SUPFAM" id="SSF52540">
    <property type="entry name" value="P-loop containing nucleoside triphosphate hydrolases"/>
    <property type="match status" value="1"/>
</dbReference>
<dbReference type="PANTHER" id="PTHR24220">
    <property type="entry name" value="IMPORT ATP-BINDING PROTEIN"/>
    <property type="match status" value="1"/>
</dbReference>
<dbReference type="GO" id="GO:0098796">
    <property type="term" value="C:membrane protein complex"/>
    <property type="evidence" value="ECO:0007669"/>
    <property type="project" value="UniProtKB-ARBA"/>
</dbReference>
<dbReference type="Proteomes" id="UP000319296">
    <property type="component" value="Unassembled WGS sequence"/>
</dbReference>
<evidence type="ECO:0000256" key="3">
    <source>
        <dbReference type="ARBA" id="ARBA00022840"/>
    </source>
</evidence>
<evidence type="ECO:0000259" key="4">
    <source>
        <dbReference type="PROSITE" id="PS50893"/>
    </source>
</evidence>
<name>A0A519BL25_9DELT</name>
<accession>A0A519BL25</accession>
<dbReference type="GO" id="GO:0005886">
    <property type="term" value="C:plasma membrane"/>
    <property type="evidence" value="ECO:0007669"/>
    <property type="project" value="TreeGrafter"/>
</dbReference>
<dbReference type="CDD" id="cd03255">
    <property type="entry name" value="ABC_MJ0796_LolCDE_FtsE"/>
    <property type="match status" value="1"/>
</dbReference>
<dbReference type="InterPro" id="IPR003593">
    <property type="entry name" value="AAA+_ATPase"/>
</dbReference>
<organism evidence="5 6">
    <name type="scientific">Candidatus Acididesulfobacter diazotrophicus</name>
    <dbReference type="NCBI Taxonomy" id="2597226"/>
    <lineage>
        <taxon>Bacteria</taxon>
        <taxon>Deltaproteobacteria</taxon>
        <taxon>Candidatus Acidulodesulfobacterales</taxon>
        <taxon>Candidatus Acididesulfobacter</taxon>
    </lineage>
</organism>
<dbReference type="InterPro" id="IPR017871">
    <property type="entry name" value="ABC_transporter-like_CS"/>
</dbReference>
<evidence type="ECO:0000313" key="5">
    <source>
        <dbReference type="EMBL" id="RZD17965.1"/>
    </source>
</evidence>
<keyword evidence="1" id="KW-0813">Transport</keyword>
<dbReference type="FunFam" id="3.40.50.300:FF:000032">
    <property type="entry name" value="Export ABC transporter ATP-binding protein"/>
    <property type="match status" value="1"/>
</dbReference>
<dbReference type="GO" id="GO:0005524">
    <property type="term" value="F:ATP binding"/>
    <property type="evidence" value="ECO:0007669"/>
    <property type="project" value="UniProtKB-KW"/>
</dbReference>
<evidence type="ECO:0000256" key="2">
    <source>
        <dbReference type="ARBA" id="ARBA00022741"/>
    </source>
</evidence>
<dbReference type="InterPro" id="IPR003439">
    <property type="entry name" value="ABC_transporter-like_ATP-bd"/>
</dbReference>
<dbReference type="Pfam" id="PF00005">
    <property type="entry name" value="ABC_tran"/>
    <property type="match status" value="1"/>
</dbReference>
<dbReference type="PROSITE" id="PS50893">
    <property type="entry name" value="ABC_TRANSPORTER_2"/>
    <property type="match status" value="1"/>
</dbReference>
<gene>
    <name evidence="5" type="ORF">EVG15_08340</name>
</gene>